<evidence type="ECO:0000256" key="2">
    <source>
        <dbReference type="ARBA" id="ARBA00022723"/>
    </source>
</evidence>
<dbReference type="CDD" id="cd07037">
    <property type="entry name" value="TPP_PYR_MenD"/>
    <property type="match status" value="1"/>
</dbReference>
<dbReference type="InterPro" id="IPR004433">
    <property type="entry name" value="MenaQ_synth_MenD"/>
</dbReference>
<evidence type="ECO:0000313" key="10">
    <source>
        <dbReference type="Proteomes" id="UP000502035"/>
    </source>
</evidence>
<feature type="domain" description="Thiamine pyrophosphate enzyme N-terminal TPP-binding" evidence="8">
    <location>
        <begin position="8"/>
        <end position="123"/>
    </location>
</feature>
<dbReference type="PANTHER" id="PTHR42916">
    <property type="entry name" value="2-SUCCINYL-5-ENOLPYRUVYL-6-HYDROXY-3-CYCLOHEXENE-1-CARBOXYLATE SYNTHASE"/>
    <property type="match status" value="1"/>
</dbReference>
<keyword evidence="1 6" id="KW-0808">Transferase</keyword>
<evidence type="ECO:0000313" key="9">
    <source>
        <dbReference type="EMBL" id="QIK74492.1"/>
    </source>
</evidence>
<keyword evidence="4 6" id="KW-0786">Thiamine pyrophosphate</keyword>
<comment type="catalytic activity">
    <reaction evidence="6">
        <text>isochorismate + 2-oxoglutarate + H(+) = 5-enolpyruvoyl-6-hydroxy-2-succinyl-cyclohex-3-ene-1-carboxylate + CO2</text>
        <dbReference type="Rhea" id="RHEA:25593"/>
        <dbReference type="ChEBI" id="CHEBI:15378"/>
        <dbReference type="ChEBI" id="CHEBI:16526"/>
        <dbReference type="ChEBI" id="CHEBI:16810"/>
        <dbReference type="ChEBI" id="CHEBI:29780"/>
        <dbReference type="ChEBI" id="CHEBI:58818"/>
        <dbReference type="EC" id="2.2.1.9"/>
    </reaction>
</comment>
<dbReference type="Pfam" id="PF02775">
    <property type="entry name" value="TPP_enzyme_C"/>
    <property type="match status" value="1"/>
</dbReference>
<dbReference type="EC" id="2.2.1.9" evidence="6"/>
<evidence type="ECO:0000256" key="3">
    <source>
        <dbReference type="ARBA" id="ARBA00022842"/>
    </source>
</evidence>
<dbReference type="Gene3D" id="3.40.50.970">
    <property type="match status" value="2"/>
</dbReference>
<dbReference type="KEGG" id="npi:G7071_02620"/>
<evidence type="ECO:0000259" key="8">
    <source>
        <dbReference type="Pfam" id="PF02776"/>
    </source>
</evidence>
<dbReference type="GO" id="GO:0000287">
    <property type="term" value="F:magnesium ion binding"/>
    <property type="evidence" value="ECO:0007669"/>
    <property type="project" value="UniProtKB-UniRule"/>
</dbReference>
<proteinExistence type="inferred from homology"/>
<dbReference type="Gene3D" id="3.40.50.1220">
    <property type="entry name" value="TPP-binding domain"/>
    <property type="match status" value="1"/>
</dbReference>
<gene>
    <name evidence="6 9" type="primary">menD</name>
    <name evidence="9" type="ORF">G7071_02620</name>
</gene>
<comment type="cofactor">
    <cofactor evidence="6">
        <name>Mg(2+)</name>
        <dbReference type="ChEBI" id="CHEBI:18420"/>
    </cofactor>
    <cofactor evidence="6">
        <name>Mn(2+)</name>
        <dbReference type="ChEBI" id="CHEBI:29035"/>
    </cofactor>
</comment>
<dbReference type="Proteomes" id="UP000502035">
    <property type="component" value="Chromosome"/>
</dbReference>
<evidence type="ECO:0000259" key="7">
    <source>
        <dbReference type="Pfam" id="PF02775"/>
    </source>
</evidence>
<comment type="function">
    <text evidence="6">Catalyzes the thiamine diphosphate-dependent decarboxylation of 2-oxoglutarate and the subsequent addition of the resulting succinic semialdehyde-thiamine pyrophosphate anion to isochorismate to yield 2-succinyl-5-enolpyruvyl-6-hydroxy-3-cyclohexene-1-carboxylate (SEPHCHC).</text>
</comment>
<evidence type="ECO:0000256" key="5">
    <source>
        <dbReference type="ARBA" id="ARBA00023211"/>
    </source>
</evidence>
<dbReference type="EMBL" id="CP049866">
    <property type="protein sequence ID" value="QIK74492.1"/>
    <property type="molecule type" value="Genomic_DNA"/>
</dbReference>
<dbReference type="CDD" id="cd02009">
    <property type="entry name" value="TPP_SHCHC_synthase"/>
    <property type="match status" value="1"/>
</dbReference>
<comment type="cofactor">
    <cofactor evidence="6">
        <name>thiamine diphosphate</name>
        <dbReference type="ChEBI" id="CHEBI:58937"/>
    </cofactor>
    <text evidence="6">Binds 1 thiamine pyrophosphate per subunit.</text>
</comment>
<feature type="domain" description="Thiamine pyrophosphate enzyme TPP-binding" evidence="7">
    <location>
        <begin position="373"/>
        <end position="505"/>
    </location>
</feature>
<accession>A0A6G7YCE5</accession>
<dbReference type="HAMAP" id="MF_01659">
    <property type="entry name" value="MenD"/>
    <property type="match status" value="1"/>
</dbReference>
<dbReference type="NCBIfam" id="TIGR00173">
    <property type="entry name" value="menD"/>
    <property type="match status" value="1"/>
</dbReference>
<keyword evidence="10" id="KW-1185">Reference proteome</keyword>
<dbReference type="UniPathway" id="UPA01057">
    <property type="reaction ID" value="UER00164"/>
</dbReference>
<keyword evidence="6" id="KW-0474">Menaquinone biosynthesis</keyword>
<evidence type="ECO:0000256" key="6">
    <source>
        <dbReference type="HAMAP-Rule" id="MF_01659"/>
    </source>
</evidence>
<comment type="subunit">
    <text evidence="6">Homodimer.</text>
</comment>
<dbReference type="AlphaFoldDB" id="A0A6G7YCE5"/>
<evidence type="ECO:0000256" key="4">
    <source>
        <dbReference type="ARBA" id="ARBA00023052"/>
    </source>
</evidence>
<keyword evidence="5 6" id="KW-0464">Manganese</keyword>
<dbReference type="GO" id="GO:0070204">
    <property type="term" value="F:2-succinyl-5-enolpyruvyl-6-hydroxy-3-cyclohexene-1-carboxylic-acid synthase activity"/>
    <property type="evidence" value="ECO:0007669"/>
    <property type="project" value="UniProtKB-UniRule"/>
</dbReference>
<dbReference type="GO" id="GO:0030976">
    <property type="term" value="F:thiamine pyrophosphate binding"/>
    <property type="evidence" value="ECO:0007669"/>
    <property type="project" value="UniProtKB-UniRule"/>
</dbReference>
<organism evidence="9 10">
    <name type="scientific">Nocardioides piscis</name>
    <dbReference type="NCBI Taxonomy" id="2714938"/>
    <lineage>
        <taxon>Bacteria</taxon>
        <taxon>Bacillati</taxon>
        <taxon>Actinomycetota</taxon>
        <taxon>Actinomycetes</taxon>
        <taxon>Propionibacteriales</taxon>
        <taxon>Nocardioidaceae</taxon>
        <taxon>Nocardioides</taxon>
    </lineage>
</organism>
<dbReference type="Pfam" id="PF02776">
    <property type="entry name" value="TPP_enzyme_N"/>
    <property type="match status" value="1"/>
</dbReference>
<dbReference type="UniPathway" id="UPA00079"/>
<comment type="pathway">
    <text evidence="6">Quinol/quinone metabolism; menaquinone biosynthesis.</text>
</comment>
<keyword evidence="3 6" id="KW-0460">Magnesium</keyword>
<dbReference type="RefSeq" id="WP_166314578.1">
    <property type="nucleotide sequence ID" value="NZ_CP049866.1"/>
</dbReference>
<dbReference type="GO" id="GO:0030145">
    <property type="term" value="F:manganese ion binding"/>
    <property type="evidence" value="ECO:0007669"/>
    <property type="project" value="UniProtKB-UniRule"/>
</dbReference>
<comment type="similarity">
    <text evidence="6">Belongs to the TPP enzyme family. MenD subfamily.</text>
</comment>
<dbReference type="InterPro" id="IPR012001">
    <property type="entry name" value="Thiamin_PyroP_enz_TPP-bd_dom"/>
</dbReference>
<name>A0A6G7YCE5_9ACTN</name>
<reference evidence="9 10" key="1">
    <citation type="submission" date="2020-03" db="EMBL/GenBank/DDBJ databases">
        <title>Nocardioides sp. nov., isolated from fish.</title>
        <authorList>
            <person name="Hyun D.-W."/>
            <person name="Bae J.-W."/>
        </authorList>
    </citation>
    <scope>NUCLEOTIDE SEQUENCE [LARGE SCALE GENOMIC DNA]</scope>
    <source>
        <strain evidence="9 10">HDW12A</strain>
    </source>
</reference>
<protein>
    <recommendedName>
        <fullName evidence="6">2-succinyl-5-enolpyruvyl-6-hydroxy-3-cyclohexene-1-carboxylate synthase</fullName>
        <shortName evidence="6">SEPHCHC synthase</shortName>
        <ecNumber evidence="6">2.2.1.9</ecNumber>
    </recommendedName>
    <alternativeName>
        <fullName evidence="6">Menaquinone biosynthesis protein MenD</fullName>
    </alternativeName>
</protein>
<dbReference type="SUPFAM" id="SSF52518">
    <property type="entry name" value="Thiamin diphosphate-binding fold (THDP-binding)"/>
    <property type="match status" value="2"/>
</dbReference>
<keyword evidence="2 6" id="KW-0479">Metal-binding</keyword>
<dbReference type="PANTHER" id="PTHR42916:SF1">
    <property type="entry name" value="PROTEIN PHYLLO, CHLOROPLASTIC"/>
    <property type="match status" value="1"/>
</dbReference>
<dbReference type="InterPro" id="IPR029061">
    <property type="entry name" value="THDP-binding"/>
</dbReference>
<sequence length="540" mass="56850">MNDATSLAREVVSSLAGAGVTEVVLAPGSRNAPLAFALYDAAQSGLVRLHTRIDERTAGFLALGLAKVSRRPAAVVCTSGTAVANLHPAVMEAAHADLGLVVVTADRPIRLRGTGASQTTDQLGVFEPHVATLDLATVVDEVGADLRAWLAGGGPRHLNICFDDPLVPADRWQAVAATAPPASTERPAPAPHVVSTGPRTVVVAGDDAGPRARVLAEAAGWPLLAEPTSGSRTGDHAIRSYRLLLEGDLGARVERVVVLGHPTLSRPVGRLLARGDVEVVSVRPAGFWADRPFPVDVEVSAHDGVHVQGLDDRAWLDEWRDHDREVCRRLDALLAAEPDLTPHEVAGAVSRAVPPGGLLWVGASSPIRDLDLMAARYRVGMRRLVIANRGLAGIDGTVSSAIGASLGRPQSSRALALMGDVTFVHDLTGLVLGPREARPDLTIVVVNDDGGAIFASLEQGAEDYADRYDTLFGTPHGVDLASLCAATRTPHLRVDSLPALEQALASPNGGIEVIEVGCRRDNRRDLDARIRALSDRPGPR</sequence>
<comment type="pathway">
    <text evidence="6">Quinol/quinone metabolism; 1,4-dihydroxy-2-naphthoate biosynthesis; 1,4-dihydroxy-2-naphthoate from chorismate: step 2/7.</text>
</comment>
<dbReference type="GO" id="GO:0009234">
    <property type="term" value="P:menaquinone biosynthetic process"/>
    <property type="evidence" value="ECO:0007669"/>
    <property type="project" value="UniProtKB-UniRule"/>
</dbReference>
<evidence type="ECO:0000256" key="1">
    <source>
        <dbReference type="ARBA" id="ARBA00022679"/>
    </source>
</evidence>
<dbReference type="PIRSF" id="PIRSF004983">
    <property type="entry name" value="MenD"/>
    <property type="match status" value="1"/>
</dbReference>
<dbReference type="InterPro" id="IPR011766">
    <property type="entry name" value="TPP_enzyme_TPP-bd"/>
</dbReference>